<dbReference type="OrthoDB" id="6623418at2759"/>
<organism evidence="2 3">
    <name type="scientific">Laodelphax striatellus</name>
    <name type="common">Small brown planthopper</name>
    <name type="synonym">Delphax striatella</name>
    <dbReference type="NCBI Taxonomy" id="195883"/>
    <lineage>
        <taxon>Eukaryota</taxon>
        <taxon>Metazoa</taxon>
        <taxon>Ecdysozoa</taxon>
        <taxon>Arthropoda</taxon>
        <taxon>Hexapoda</taxon>
        <taxon>Insecta</taxon>
        <taxon>Pterygota</taxon>
        <taxon>Neoptera</taxon>
        <taxon>Paraneoptera</taxon>
        <taxon>Hemiptera</taxon>
        <taxon>Auchenorrhyncha</taxon>
        <taxon>Fulgoroidea</taxon>
        <taxon>Delphacidae</taxon>
        <taxon>Criomorphinae</taxon>
        <taxon>Laodelphax</taxon>
    </lineage>
</organism>
<dbReference type="AlphaFoldDB" id="A0A482WIB8"/>
<evidence type="ECO:0000313" key="2">
    <source>
        <dbReference type="EMBL" id="RZF33198.1"/>
    </source>
</evidence>
<evidence type="ECO:0000313" key="3">
    <source>
        <dbReference type="Proteomes" id="UP000291343"/>
    </source>
</evidence>
<feature type="domain" description="DUF8207" evidence="1">
    <location>
        <begin position="59"/>
        <end position="163"/>
    </location>
</feature>
<gene>
    <name evidence="2" type="ORF">LSTR_LSTR016227</name>
</gene>
<dbReference type="EMBL" id="QKKF02034684">
    <property type="protein sequence ID" value="RZF33198.1"/>
    <property type="molecule type" value="Genomic_DNA"/>
</dbReference>
<protein>
    <recommendedName>
        <fullName evidence="1">DUF8207 domain-containing protein</fullName>
    </recommendedName>
</protein>
<dbReference type="Pfam" id="PF26634">
    <property type="entry name" value="DUF8207"/>
    <property type="match status" value="1"/>
</dbReference>
<dbReference type="PANTHER" id="PTHR35374:SF1">
    <property type="entry name" value="PROTEIN KINASE DOMAIN-CONTAINING PROTEIN"/>
    <property type="match status" value="1"/>
</dbReference>
<dbReference type="InParanoid" id="A0A482WIB8"/>
<name>A0A482WIB8_LAOST</name>
<reference evidence="2 3" key="1">
    <citation type="journal article" date="2017" name="Gigascience">
        <title>Genome sequence of the small brown planthopper, Laodelphax striatellus.</title>
        <authorList>
            <person name="Zhu J."/>
            <person name="Jiang F."/>
            <person name="Wang X."/>
            <person name="Yang P."/>
            <person name="Bao Y."/>
            <person name="Zhao W."/>
            <person name="Wang W."/>
            <person name="Lu H."/>
            <person name="Wang Q."/>
            <person name="Cui N."/>
            <person name="Li J."/>
            <person name="Chen X."/>
            <person name="Luo L."/>
            <person name="Yu J."/>
            <person name="Kang L."/>
            <person name="Cui F."/>
        </authorList>
    </citation>
    <scope>NUCLEOTIDE SEQUENCE [LARGE SCALE GENOMIC DNA]</scope>
    <source>
        <strain evidence="2">Lst14</strain>
    </source>
</reference>
<proteinExistence type="predicted"/>
<keyword evidence="3" id="KW-1185">Reference proteome</keyword>
<sequence>MDVVEEESNDDDVERGANAAEALLTSSQKKVQIELARSGLAGTPVGPYVRRALLKDTRCDVTYGPRVVGDSYFLGSKILTFGTDGTKIVLTDPEHPEAVFTYDATPGLCEMIFNKVPKKPLKVDKQAYLRILDLTNLHRENYVPNGKIINSNDSKYKKVIYKLLTADGKHCSNATTSYPFDTKRCLYTNTAASDCYQLLSLMLPPLPPDVPTAAPDATKPLSLMLPLLLLLLQTLLRKSSIPGGCSAGSHGQAEKIFLKVYPLNYVTSGV</sequence>
<evidence type="ECO:0000259" key="1">
    <source>
        <dbReference type="Pfam" id="PF26634"/>
    </source>
</evidence>
<dbReference type="InterPro" id="IPR058520">
    <property type="entry name" value="DUF8207"/>
</dbReference>
<comment type="caution">
    <text evidence="2">The sequence shown here is derived from an EMBL/GenBank/DDBJ whole genome shotgun (WGS) entry which is preliminary data.</text>
</comment>
<dbReference type="PANTHER" id="PTHR35374">
    <property type="entry name" value="CYCLIN-DEPENDENT KINASE 11A-LIKE"/>
    <property type="match status" value="1"/>
</dbReference>
<accession>A0A482WIB8</accession>
<dbReference type="Proteomes" id="UP000291343">
    <property type="component" value="Unassembled WGS sequence"/>
</dbReference>